<dbReference type="InterPro" id="IPR057499">
    <property type="entry name" value="Kelch_FKB95"/>
</dbReference>
<dbReference type="CDD" id="cd22152">
    <property type="entry name" value="F-box_AtAFR-like"/>
    <property type="match status" value="1"/>
</dbReference>
<evidence type="ECO:0000313" key="2">
    <source>
        <dbReference type="EMBL" id="CAA7038086.1"/>
    </source>
</evidence>
<feature type="domain" description="F-box" evidence="1">
    <location>
        <begin position="1"/>
        <end position="43"/>
    </location>
</feature>
<dbReference type="OrthoDB" id="1065814at2759"/>
<gene>
    <name evidence="2" type="ORF">MERR_LOCUS25321</name>
</gene>
<accession>A0A6D2JG75</accession>
<dbReference type="SMART" id="SM00256">
    <property type="entry name" value="FBOX"/>
    <property type="match status" value="1"/>
</dbReference>
<reference evidence="2" key="1">
    <citation type="submission" date="2020-01" db="EMBL/GenBank/DDBJ databases">
        <authorList>
            <person name="Mishra B."/>
        </authorList>
    </citation>
    <scope>NUCLEOTIDE SEQUENCE [LARGE SCALE GENOMIC DNA]</scope>
</reference>
<dbReference type="Proteomes" id="UP000467841">
    <property type="component" value="Unassembled WGS sequence"/>
</dbReference>
<dbReference type="InterPro" id="IPR001810">
    <property type="entry name" value="F-box_dom"/>
</dbReference>
<dbReference type="PROSITE" id="PS50181">
    <property type="entry name" value="FBOX"/>
    <property type="match status" value="1"/>
</dbReference>
<dbReference type="SUPFAM" id="SSF117281">
    <property type="entry name" value="Kelch motif"/>
    <property type="match status" value="1"/>
</dbReference>
<dbReference type="PANTHER" id="PTHR24414">
    <property type="entry name" value="F-BOX/KELCH-REPEAT PROTEIN SKIP4"/>
    <property type="match status" value="1"/>
</dbReference>
<organism evidence="2 3">
    <name type="scientific">Microthlaspi erraticum</name>
    <dbReference type="NCBI Taxonomy" id="1685480"/>
    <lineage>
        <taxon>Eukaryota</taxon>
        <taxon>Viridiplantae</taxon>
        <taxon>Streptophyta</taxon>
        <taxon>Embryophyta</taxon>
        <taxon>Tracheophyta</taxon>
        <taxon>Spermatophyta</taxon>
        <taxon>Magnoliopsida</taxon>
        <taxon>eudicotyledons</taxon>
        <taxon>Gunneridae</taxon>
        <taxon>Pentapetalae</taxon>
        <taxon>rosids</taxon>
        <taxon>malvids</taxon>
        <taxon>Brassicales</taxon>
        <taxon>Brassicaceae</taxon>
        <taxon>Coluteocarpeae</taxon>
        <taxon>Microthlaspi</taxon>
    </lineage>
</organism>
<dbReference type="InterPro" id="IPR050354">
    <property type="entry name" value="F-box/kelch-repeat_ARATH"/>
</dbReference>
<dbReference type="Gene3D" id="2.120.10.80">
    <property type="entry name" value="Kelch-type beta propeller"/>
    <property type="match status" value="1"/>
</dbReference>
<evidence type="ECO:0000313" key="3">
    <source>
        <dbReference type="Proteomes" id="UP000467841"/>
    </source>
</evidence>
<dbReference type="InterPro" id="IPR015915">
    <property type="entry name" value="Kelch-typ_b-propeller"/>
</dbReference>
<dbReference type="PANTHER" id="PTHR24414:SF184">
    <property type="entry name" value="GALACTOSE OXIDASE_KELCH REPEAT SUPERFAMILY PROTEIN"/>
    <property type="match status" value="1"/>
</dbReference>
<dbReference type="Pfam" id="PF25210">
    <property type="entry name" value="Kelch_FKB95"/>
    <property type="match status" value="1"/>
</dbReference>
<dbReference type="SUPFAM" id="SSF81383">
    <property type="entry name" value="F-box domain"/>
    <property type="match status" value="1"/>
</dbReference>
<sequence length="306" mass="35353">MSLPEDVMVDIIARVRRCDYPNLSLVSKHFRSLVASPELYARRSLLGFTEHCLYVNVNLYNSETCDRDDRLYILGRKINRHLRLGLVPSLPAMPTNGKYVAVGSKIYVFGWTWNYKHHNTSSTALSIDCRSHTVQPLPSMPINLTAAVADFIDGKIYVLGSVEYDSNKVKMNMVKMKMVKMVVFNTETQMWEKKIIKPDVEIDLRWPSNVVVMADKMYVRGTDKTFFYEPNDSKWGTDEMLNSKRWENALVVDDVMYYYDNNEKKLRTYDPKKRCWGVVNGLEYLFAGTTDSLWSQNASYGGKLQV</sequence>
<keyword evidence="3" id="KW-1185">Reference proteome</keyword>
<dbReference type="InterPro" id="IPR036047">
    <property type="entry name" value="F-box-like_dom_sf"/>
</dbReference>
<dbReference type="Pfam" id="PF00646">
    <property type="entry name" value="F-box"/>
    <property type="match status" value="1"/>
</dbReference>
<comment type="caution">
    <text evidence="2">The sequence shown here is derived from an EMBL/GenBank/DDBJ whole genome shotgun (WGS) entry which is preliminary data.</text>
</comment>
<dbReference type="AlphaFoldDB" id="A0A6D2JG75"/>
<dbReference type="EMBL" id="CACVBM020001185">
    <property type="protein sequence ID" value="CAA7038086.1"/>
    <property type="molecule type" value="Genomic_DNA"/>
</dbReference>
<proteinExistence type="predicted"/>
<name>A0A6D2JG75_9BRAS</name>
<evidence type="ECO:0000259" key="1">
    <source>
        <dbReference type="PROSITE" id="PS50181"/>
    </source>
</evidence>
<protein>
    <recommendedName>
        <fullName evidence="1">F-box domain-containing protein</fullName>
    </recommendedName>
</protein>